<dbReference type="Proteomes" id="UP000326545">
    <property type="component" value="Segment"/>
</dbReference>
<evidence type="ECO:0000313" key="2">
    <source>
        <dbReference type="Proteomes" id="UP000326545"/>
    </source>
</evidence>
<reference evidence="1 2" key="1">
    <citation type="submission" date="2019-07" db="EMBL/GenBank/DDBJ databases">
        <title>Complete genome sequence of bacteriophages infecting Erwinia pyrifoliae.</title>
        <authorList>
            <person name="Kim S.G."/>
            <person name="Park S.C."/>
        </authorList>
    </citation>
    <scope>NUCLEOTIDE SEQUENCE [LARGE SCALE GENOMIC DNA]</scope>
</reference>
<name>A0A5J6DAU3_9CAUD</name>
<organism evidence="1 2">
    <name type="scientific">Erwinia phage pEp_SNUABM_01</name>
    <dbReference type="NCBI Taxonomy" id="2601643"/>
    <lineage>
        <taxon>Viruses</taxon>
        <taxon>Duplodnaviria</taxon>
        <taxon>Heunggongvirae</taxon>
        <taxon>Uroviricota</taxon>
        <taxon>Caudoviricetes</taxon>
        <taxon>Vequintavirinae</taxon>
        <taxon>Henunavirus</taxon>
        <taxon>Henunavirus SNUABM01</taxon>
    </lineage>
</organism>
<keyword evidence="2" id="KW-1185">Reference proteome</keyword>
<sequence>MAKPKLNKDLLKEYWEIDRFDMCLGGLKYNGQRVYSMCAKTRKEVQDGIADYIKRMC</sequence>
<accession>A0A5J6DAU3</accession>
<protein>
    <submittedName>
        <fullName evidence="1">Uncharacterized protein</fullName>
    </submittedName>
</protein>
<proteinExistence type="predicted"/>
<gene>
    <name evidence="1" type="ORF">pEpSNUABM01_015</name>
</gene>
<dbReference type="EMBL" id="MN184887">
    <property type="protein sequence ID" value="QEQ94841.1"/>
    <property type="molecule type" value="Genomic_DNA"/>
</dbReference>
<evidence type="ECO:0000313" key="1">
    <source>
        <dbReference type="EMBL" id="QEQ94841.1"/>
    </source>
</evidence>